<feature type="signal peptide" evidence="1">
    <location>
        <begin position="1"/>
        <end position="26"/>
    </location>
</feature>
<evidence type="ECO:0000256" key="1">
    <source>
        <dbReference type="SAM" id="SignalP"/>
    </source>
</evidence>
<sequence length="186" mass="20793">MKYWRVVVITLSFLLLSGCLVSFKQAMPASEAAPAGLLGKWTSKNAWGEAQNLDLTRVGPHRYQAVSYFKAKPKEREAYPFTVARHGNRWYLSAKVPAQYGGNFTIAGFELNDKQELVIYNLDLEQIRQALGQHLQGEPFSTDDGDGVLVSSSMDQVFAYLDDPANSDVFVEAARYQRPHTTQSAQ</sequence>
<reference evidence="2 3" key="1">
    <citation type="submission" date="2020-08" db="EMBL/GenBank/DDBJ databases">
        <title>Pseudomonas sp. nov.</title>
        <authorList>
            <person name="Gieschler S."/>
            <person name="Fiedler G."/>
            <person name="Brinks E."/>
            <person name="Boehnlein C."/>
            <person name="Franz C.M.A.P."/>
            <person name="Kabisch J."/>
        </authorList>
    </citation>
    <scope>NUCLEOTIDE SEQUENCE [LARGE SCALE GENOMIC DNA]</scope>
    <source>
        <strain evidence="2 3">MBT-1</strain>
    </source>
</reference>
<dbReference type="Proteomes" id="UP000526003">
    <property type="component" value="Unassembled WGS sequence"/>
</dbReference>
<dbReference type="RefSeq" id="WP_182343645.1">
    <property type="nucleotide sequence ID" value="NZ_CP090311.1"/>
</dbReference>
<keyword evidence="1" id="KW-0732">Signal</keyword>
<gene>
    <name evidence="2" type="ORF">H7995_09430</name>
</gene>
<organism evidence="2 3">
    <name type="scientific">Pseudomonas kielensis</name>
    <dbReference type="NCBI Taxonomy" id="2762577"/>
    <lineage>
        <taxon>Bacteria</taxon>
        <taxon>Pseudomonadati</taxon>
        <taxon>Pseudomonadota</taxon>
        <taxon>Gammaproteobacteria</taxon>
        <taxon>Pseudomonadales</taxon>
        <taxon>Pseudomonadaceae</taxon>
        <taxon>Pseudomonas</taxon>
    </lineage>
</organism>
<name>A0A7X1GCP1_9PSED</name>
<keyword evidence="3" id="KW-1185">Reference proteome</keyword>
<accession>A0A7X1GCP1</accession>
<proteinExistence type="predicted"/>
<evidence type="ECO:0008006" key="4">
    <source>
        <dbReference type="Google" id="ProtNLM"/>
    </source>
</evidence>
<dbReference type="PROSITE" id="PS51257">
    <property type="entry name" value="PROKAR_LIPOPROTEIN"/>
    <property type="match status" value="1"/>
</dbReference>
<comment type="caution">
    <text evidence="2">The sequence shown here is derived from an EMBL/GenBank/DDBJ whole genome shotgun (WGS) entry which is preliminary data.</text>
</comment>
<dbReference type="AlphaFoldDB" id="A0A7X1GCP1"/>
<feature type="chain" id="PRO_5030796253" description="Lipoprotein" evidence="1">
    <location>
        <begin position="27"/>
        <end position="186"/>
    </location>
</feature>
<protein>
    <recommendedName>
        <fullName evidence="4">Lipoprotein</fullName>
    </recommendedName>
</protein>
<evidence type="ECO:0000313" key="2">
    <source>
        <dbReference type="EMBL" id="MBC2690019.1"/>
    </source>
</evidence>
<evidence type="ECO:0000313" key="3">
    <source>
        <dbReference type="Proteomes" id="UP000526003"/>
    </source>
</evidence>
<dbReference type="EMBL" id="JACMYG010000007">
    <property type="protein sequence ID" value="MBC2690019.1"/>
    <property type="molecule type" value="Genomic_DNA"/>
</dbReference>